<comment type="caution">
    <text evidence="5">The sequence shown here is derived from an EMBL/GenBank/DDBJ whole genome shotgun (WGS) entry which is preliminary data.</text>
</comment>
<evidence type="ECO:0000256" key="2">
    <source>
        <dbReference type="SAM" id="MobiDB-lite"/>
    </source>
</evidence>
<proteinExistence type="inferred from homology"/>
<dbReference type="Proteomes" id="UP000550707">
    <property type="component" value="Unassembled WGS sequence"/>
</dbReference>
<dbReference type="InterPro" id="IPR043636">
    <property type="entry name" value="L1_RRM_dom"/>
</dbReference>
<dbReference type="InterPro" id="IPR035300">
    <property type="entry name" value="L1_dsRBD"/>
</dbReference>
<evidence type="ECO:0000313" key="5">
    <source>
        <dbReference type="EMBL" id="KAF6469826.1"/>
    </source>
</evidence>
<keyword evidence="6" id="KW-1185">Reference proteome</keyword>
<evidence type="ECO:0000313" key="6">
    <source>
        <dbReference type="Proteomes" id="UP000550707"/>
    </source>
</evidence>
<dbReference type="Pfam" id="PF17490">
    <property type="entry name" value="Tnp_22_dsRBD"/>
    <property type="match status" value="1"/>
</dbReference>
<evidence type="ECO:0000259" key="3">
    <source>
        <dbReference type="Pfam" id="PF02994"/>
    </source>
</evidence>
<dbReference type="EMBL" id="JACASF010000007">
    <property type="protein sequence ID" value="KAF6469826.1"/>
    <property type="molecule type" value="Genomic_DNA"/>
</dbReference>
<dbReference type="PANTHER" id="PTHR11505">
    <property type="entry name" value="L1 TRANSPOSABLE ELEMENT-RELATED"/>
    <property type="match status" value="1"/>
</dbReference>
<feature type="region of interest" description="Disordered" evidence="2">
    <location>
        <begin position="1"/>
        <end position="35"/>
    </location>
</feature>
<comment type="similarity">
    <text evidence="1">Belongs to the transposase 22 family.</text>
</comment>
<name>A0A7J8HC29_MOLMO</name>
<dbReference type="InParanoid" id="A0A7J8HC29"/>
<dbReference type="Gene3D" id="3.30.250.20">
    <property type="entry name" value="L1 transposable element, C-terminal domain"/>
    <property type="match status" value="1"/>
</dbReference>
<dbReference type="InterPro" id="IPR042566">
    <property type="entry name" value="L1_C"/>
</dbReference>
<dbReference type="Gene3D" id="3.30.70.1820">
    <property type="entry name" value="L1 transposable element, RRM domain"/>
    <property type="match status" value="1"/>
</dbReference>
<dbReference type="InterPro" id="IPR004244">
    <property type="entry name" value="Transposase_22"/>
</dbReference>
<organism evidence="5 6">
    <name type="scientific">Molossus molossus</name>
    <name type="common">Pallas' mastiff bat</name>
    <name type="synonym">Vespertilio molossus</name>
    <dbReference type="NCBI Taxonomy" id="27622"/>
    <lineage>
        <taxon>Eukaryota</taxon>
        <taxon>Metazoa</taxon>
        <taxon>Chordata</taxon>
        <taxon>Craniata</taxon>
        <taxon>Vertebrata</taxon>
        <taxon>Euteleostomi</taxon>
        <taxon>Mammalia</taxon>
        <taxon>Eutheria</taxon>
        <taxon>Laurasiatheria</taxon>
        <taxon>Chiroptera</taxon>
        <taxon>Yangochiroptera</taxon>
        <taxon>Molossidae</taxon>
        <taxon>Molossus</taxon>
    </lineage>
</organism>
<dbReference type="FunFam" id="3.30.70.1820:FF:000002">
    <property type="entry name" value="LINE-1 retrotransposable element ORF1 protein"/>
    <property type="match status" value="1"/>
</dbReference>
<evidence type="ECO:0000256" key="1">
    <source>
        <dbReference type="ARBA" id="ARBA00061640"/>
    </source>
</evidence>
<protein>
    <submittedName>
        <fullName evidence="5">Uncharacterized protein</fullName>
    </submittedName>
</protein>
<evidence type="ECO:0000259" key="4">
    <source>
        <dbReference type="Pfam" id="PF17490"/>
    </source>
</evidence>
<sequence length="141" mass="16661">MTENFPNLVKEGGIQVQEAQRAPSKKNPNRPTPRHTVIKLPKIKDKERILRVARDKQQVTYKENPIRLSADFSQETLQARKEWHEVMKVMKNKDLNPRLLYPARLSFKIEGQIKSFPDKKKRQREYTSTKPALQDMLKRLL</sequence>
<reference evidence="5 6" key="1">
    <citation type="journal article" date="2020" name="Nature">
        <title>Six reference-quality genomes reveal evolution of bat adaptations.</title>
        <authorList>
            <person name="Jebb D."/>
            <person name="Huang Z."/>
            <person name="Pippel M."/>
            <person name="Hughes G.M."/>
            <person name="Lavrichenko K."/>
            <person name="Devanna P."/>
            <person name="Winkler S."/>
            <person name="Jermiin L.S."/>
            <person name="Skirmuntt E.C."/>
            <person name="Katzourakis A."/>
            <person name="Burkitt-Gray L."/>
            <person name="Ray D.A."/>
            <person name="Sullivan K.A.M."/>
            <person name="Roscito J.G."/>
            <person name="Kirilenko B.M."/>
            <person name="Davalos L.M."/>
            <person name="Corthals A.P."/>
            <person name="Power M.L."/>
            <person name="Jones G."/>
            <person name="Ransome R.D."/>
            <person name="Dechmann D.K.N."/>
            <person name="Locatelli A.G."/>
            <person name="Puechmaille S.J."/>
            <person name="Fedrigo O."/>
            <person name="Jarvis E.D."/>
            <person name="Hiller M."/>
            <person name="Vernes S.C."/>
            <person name="Myers E.W."/>
            <person name="Teeling E.C."/>
        </authorList>
    </citation>
    <scope>NUCLEOTIDE SEQUENCE [LARGE SCALE GENOMIC DNA]</scope>
    <source>
        <strain evidence="5">MMolMol1</strain>
        <tissue evidence="5">Muscle</tissue>
    </source>
</reference>
<accession>A0A7J8HC29</accession>
<feature type="domain" description="L1 transposable element dsRBD-like" evidence="4">
    <location>
        <begin position="75"/>
        <end position="138"/>
    </location>
</feature>
<dbReference type="AlphaFoldDB" id="A0A7J8HC29"/>
<dbReference type="Pfam" id="PF02994">
    <property type="entry name" value="Transposase_22"/>
    <property type="match status" value="1"/>
</dbReference>
<feature type="compositionally biased region" description="Basic residues" evidence="2">
    <location>
        <begin position="23"/>
        <end position="35"/>
    </location>
</feature>
<feature type="domain" description="L1 transposable element RRM" evidence="3">
    <location>
        <begin position="2"/>
        <end position="71"/>
    </location>
</feature>
<gene>
    <name evidence="5" type="ORF">HJG59_011183</name>
</gene>